<accession>A0ABD3XVM0</accession>
<proteinExistence type="predicted"/>
<evidence type="ECO:0000313" key="2">
    <source>
        <dbReference type="EMBL" id="KAL3890240.1"/>
    </source>
</evidence>
<dbReference type="EMBL" id="JBJQND010000001">
    <property type="protein sequence ID" value="KAL3890240.1"/>
    <property type="molecule type" value="Genomic_DNA"/>
</dbReference>
<keyword evidence="1" id="KW-0732">Signal</keyword>
<dbReference type="AlphaFoldDB" id="A0ABD3XVM0"/>
<dbReference type="Proteomes" id="UP001634394">
    <property type="component" value="Unassembled WGS sequence"/>
</dbReference>
<comment type="caution">
    <text evidence="2">The sequence shown here is derived from an EMBL/GenBank/DDBJ whole genome shotgun (WGS) entry which is preliminary data.</text>
</comment>
<evidence type="ECO:0000313" key="3">
    <source>
        <dbReference type="Proteomes" id="UP001634394"/>
    </source>
</evidence>
<feature type="chain" id="PRO_5044835530" evidence="1">
    <location>
        <begin position="20"/>
        <end position="79"/>
    </location>
</feature>
<sequence>MRNLSILLPLLVLCAVVLSSGFRDRRSYPDENDKKVALELLLQAIDEGKVDIDDLTIDKENNPSRRLWISRRIRWGGRK</sequence>
<keyword evidence="3" id="KW-1185">Reference proteome</keyword>
<organism evidence="2 3">
    <name type="scientific">Sinanodonta woodiana</name>
    <name type="common">Chinese pond mussel</name>
    <name type="synonym">Anodonta woodiana</name>
    <dbReference type="NCBI Taxonomy" id="1069815"/>
    <lineage>
        <taxon>Eukaryota</taxon>
        <taxon>Metazoa</taxon>
        <taxon>Spiralia</taxon>
        <taxon>Lophotrochozoa</taxon>
        <taxon>Mollusca</taxon>
        <taxon>Bivalvia</taxon>
        <taxon>Autobranchia</taxon>
        <taxon>Heteroconchia</taxon>
        <taxon>Palaeoheterodonta</taxon>
        <taxon>Unionida</taxon>
        <taxon>Unionoidea</taxon>
        <taxon>Unionidae</taxon>
        <taxon>Unioninae</taxon>
        <taxon>Sinanodonta</taxon>
    </lineage>
</organism>
<name>A0ABD3XVM0_SINWO</name>
<evidence type="ECO:0000256" key="1">
    <source>
        <dbReference type="SAM" id="SignalP"/>
    </source>
</evidence>
<feature type="signal peptide" evidence="1">
    <location>
        <begin position="1"/>
        <end position="19"/>
    </location>
</feature>
<reference evidence="2 3" key="1">
    <citation type="submission" date="2024-11" db="EMBL/GenBank/DDBJ databases">
        <title>Chromosome-level genome assembly of the freshwater bivalve Anodonta woodiana.</title>
        <authorList>
            <person name="Chen X."/>
        </authorList>
    </citation>
    <scope>NUCLEOTIDE SEQUENCE [LARGE SCALE GENOMIC DNA]</scope>
    <source>
        <strain evidence="2">MN2024</strain>
        <tissue evidence="2">Gills</tissue>
    </source>
</reference>
<gene>
    <name evidence="2" type="ORF">ACJMK2_002531</name>
</gene>
<protein>
    <submittedName>
        <fullName evidence="2">Uncharacterized protein</fullName>
    </submittedName>
</protein>